<accession>W7T9K9</accession>
<reference evidence="2 3" key="1">
    <citation type="journal article" date="2014" name="Mol. Plant">
        <title>Chromosome Scale Genome Assembly and Transcriptome Profiling of Nannochloropsis gaditana in Nitrogen Depletion.</title>
        <authorList>
            <person name="Corteggiani Carpinelli E."/>
            <person name="Telatin A."/>
            <person name="Vitulo N."/>
            <person name="Forcato C."/>
            <person name="D'Angelo M."/>
            <person name="Schiavon R."/>
            <person name="Vezzi A."/>
            <person name="Giacometti G.M."/>
            <person name="Morosinotto T."/>
            <person name="Valle G."/>
        </authorList>
    </citation>
    <scope>NUCLEOTIDE SEQUENCE [LARGE SCALE GENOMIC DNA]</scope>
    <source>
        <strain evidence="2 3">B-31</strain>
    </source>
</reference>
<evidence type="ECO:0000313" key="2">
    <source>
        <dbReference type="EMBL" id="EWM23062.1"/>
    </source>
</evidence>
<feature type="compositionally biased region" description="Basic and acidic residues" evidence="1">
    <location>
        <begin position="57"/>
        <end position="68"/>
    </location>
</feature>
<dbReference type="EMBL" id="AZIL01001881">
    <property type="protein sequence ID" value="EWM23062.1"/>
    <property type="molecule type" value="Genomic_DNA"/>
</dbReference>
<protein>
    <submittedName>
        <fullName evidence="2">Uncharacterized protein</fullName>
    </submittedName>
</protein>
<evidence type="ECO:0000313" key="3">
    <source>
        <dbReference type="Proteomes" id="UP000019335"/>
    </source>
</evidence>
<proteinExistence type="predicted"/>
<feature type="region of interest" description="Disordered" evidence="1">
    <location>
        <begin position="1"/>
        <end position="77"/>
    </location>
</feature>
<keyword evidence="3" id="KW-1185">Reference proteome</keyword>
<sequence length="98" mass="10792">MRRTGWPPLPPPRTLREPSWMTRPTTIPPTRPSTSIPTQPLPTIPSPPRQENGGEPEEGREGGGEARRAFGPSTEWQLPLCSTVHPCRGRRGPKPGNI</sequence>
<feature type="compositionally biased region" description="Pro residues" evidence="1">
    <location>
        <begin position="39"/>
        <end position="48"/>
    </location>
</feature>
<organism evidence="2 3">
    <name type="scientific">Nannochloropsis gaditana</name>
    <dbReference type="NCBI Taxonomy" id="72520"/>
    <lineage>
        <taxon>Eukaryota</taxon>
        <taxon>Sar</taxon>
        <taxon>Stramenopiles</taxon>
        <taxon>Ochrophyta</taxon>
        <taxon>Eustigmatophyceae</taxon>
        <taxon>Eustigmatales</taxon>
        <taxon>Monodopsidaceae</taxon>
        <taxon>Nannochloropsis</taxon>
    </lineage>
</organism>
<comment type="caution">
    <text evidence="2">The sequence shown here is derived from an EMBL/GenBank/DDBJ whole genome shotgun (WGS) entry which is preliminary data.</text>
</comment>
<evidence type="ECO:0000256" key="1">
    <source>
        <dbReference type="SAM" id="MobiDB-lite"/>
    </source>
</evidence>
<dbReference type="Proteomes" id="UP000019335">
    <property type="component" value="Chromosome 18"/>
</dbReference>
<gene>
    <name evidence="2" type="ORF">Naga_102885g1</name>
</gene>
<dbReference type="AlphaFoldDB" id="W7T9K9"/>
<name>W7T9K9_9STRA</name>